<keyword evidence="3" id="KW-1003">Cell membrane</keyword>
<dbReference type="Pfam" id="PF05108">
    <property type="entry name" value="T7SS_ESX1_EccB"/>
    <property type="match status" value="1"/>
</dbReference>
<comment type="caution">
    <text evidence="11">The sequence shown here is derived from an EMBL/GenBank/DDBJ whole genome shotgun (WGS) entry which is preliminary data.</text>
</comment>
<dbReference type="AlphaFoldDB" id="A0A1W9ZWX9"/>
<dbReference type="Gene3D" id="3.30.2390.20">
    <property type="entry name" value="Type VII secretion system EccB, repeat 1 domain"/>
    <property type="match status" value="1"/>
</dbReference>
<comment type="similarity">
    <text evidence="2">Belongs to the EccB family.</text>
</comment>
<reference evidence="11 12" key="1">
    <citation type="submission" date="2017-02" db="EMBL/GenBank/DDBJ databases">
        <title>The new phylogeny of genus Mycobacterium.</title>
        <authorList>
            <person name="Tortoli E."/>
            <person name="Trovato A."/>
            <person name="Cirillo D.M."/>
        </authorList>
    </citation>
    <scope>NUCLEOTIDE SEQUENCE [LARGE SCALE GENOMIC DNA]</scope>
    <source>
        <strain evidence="11 12">RW6</strain>
    </source>
</reference>
<dbReference type="GO" id="GO:0005576">
    <property type="term" value="C:extracellular region"/>
    <property type="evidence" value="ECO:0007669"/>
    <property type="project" value="TreeGrafter"/>
</dbReference>
<dbReference type="GO" id="GO:0016787">
    <property type="term" value="F:hydrolase activity"/>
    <property type="evidence" value="ECO:0007669"/>
    <property type="project" value="UniProtKB-KW"/>
</dbReference>
<name>A0A1W9ZWX9_9MYCO</name>
<evidence type="ECO:0000256" key="2">
    <source>
        <dbReference type="ARBA" id="ARBA00008149"/>
    </source>
</evidence>
<evidence type="ECO:0000313" key="12">
    <source>
        <dbReference type="Proteomes" id="UP000192448"/>
    </source>
</evidence>
<keyword evidence="6" id="KW-0378">Hydrolase</keyword>
<dbReference type="PANTHER" id="PTHR40765">
    <property type="entry name" value="ESX-2 SECRETION SYSTEM ATPASE ECCB2"/>
    <property type="match status" value="1"/>
</dbReference>
<dbReference type="RefSeq" id="WP_083170987.1">
    <property type="nucleotide sequence ID" value="NZ_MVHF01000072.1"/>
</dbReference>
<evidence type="ECO:0000256" key="4">
    <source>
        <dbReference type="ARBA" id="ARBA00022692"/>
    </source>
</evidence>
<dbReference type="InterPro" id="IPR044857">
    <property type="entry name" value="T7SS_EccB_R1"/>
</dbReference>
<evidence type="ECO:0000256" key="3">
    <source>
        <dbReference type="ARBA" id="ARBA00022475"/>
    </source>
</evidence>
<accession>A0A1W9ZWX9</accession>
<comment type="subcellular location">
    <subcellularLocation>
        <location evidence="1">Cell membrane</location>
        <topology evidence="1">Single-pass membrane protein</topology>
    </subcellularLocation>
</comment>
<keyword evidence="5" id="KW-0547">Nucleotide-binding</keyword>
<evidence type="ECO:0000256" key="6">
    <source>
        <dbReference type="ARBA" id="ARBA00022801"/>
    </source>
</evidence>
<dbReference type="OrthoDB" id="3847604at2"/>
<evidence type="ECO:0000256" key="7">
    <source>
        <dbReference type="ARBA" id="ARBA00022840"/>
    </source>
</evidence>
<gene>
    <name evidence="11" type="ORF">BST13_36925</name>
</gene>
<organism evidence="11 12">
    <name type="scientific">Mycobacterium aquaticum</name>
    <dbReference type="NCBI Taxonomy" id="1927124"/>
    <lineage>
        <taxon>Bacteria</taxon>
        <taxon>Bacillati</taxon>
        <taxon>Actinomycetota</taxon>
        <taxon>Actinomycetes</taxon>
        <taxon>Mycobacteriales</taxon>
        <taxon>Mycobacteriaceae</taxon>
        <taxon>Mycobacterium</taxon>
    </lineage>
</organism>
<keyword evidence="8 10" id="KW-1133">Transmembrane helix</keyword>
<dbReference type="PANTHER" id="PTHR40765:SF2">
    <property type="entry name" value="ESX-2 SECRETION SYSTEM ATPASE ECCB2"/>
    <property type="match status" value="1"/>
</dbReference>
<evidence type="ECO:0000256" key="8">
    <source>
        <dbReference type="ARBA" id="ARBA00022989"/>
    </source>
</evidence>
<dbReference type="GO" id="GO:0005886">
    <property type="term" value="C:plasma membrane"/>
    <property type="evidence" value="ECO:0007669"/>
    <property type="project" value="UniProtKB-SubCell"/>
</dbReference>
<dbReference type="Gene3D" id="2.40.50.910">
    <property type="entry name" value="Type VII secretion system EccB, repeat 3 domain"/>
    <property type="match status" value="1"/>
</dbReference>
<sequence length="470" mass="48492">MARRPATRLQLGGHRFLLRRTQHALVRGDARMIDDPLRAQAISMTTGAVLAVVVFAVCAATAMLRPGGDLDETPIVMVHDTGALYVRIADTMHPVLNLASARLLAATPANPRPVSARALAGAKRGPLVGIPGAPTQIDPPLGIDESGWTLCDVADPPETVLIVGRTTSDTVGLPGGQAVLVAPRGEGPAATYLVFDGWRAAVDLRDVSVVRALHLEGVAPLMVSRSLLDSVPEAPGIAAPQITDAGAPGPPALGDLGVGTVVRVERAAGHEFYVVLSDGVQRIDPVVADLIRFTVAQPGGQPPVVAADVIATVPFVEALPVRRFPDRVAQGTAETVCAGWDPRQQNSDTNTTVSVGSSLPVPASDGVVLAQSDAEGPNIDRVITPAGRGALVRSTAVVGTGGTAGSVFYLNDRGVLFGVHDERAAEHLGLPGPAVSAPWSMLAVLPRGPELSRDAASVVRDGLTVARAIP</sequence>
<keyword evidence="7" id="KW-0067">ATP-binding</keyword>
<keyword evidence="4 10" id="KW-0812">Transmembrane</keyword>
<dbReference type="InterPro" id="IPR042485">
    <property type="entry name" value="T7SS_EccB_R3"/>
</dbReference>
<evidence type="ECO:0000256" key="9">
    <source>
        <dbReference type="ARBA" id="ARBA00023136"/>
    </source>
</evidence>
<dbReference type="GO" id="GO:0005524">
    <property type="term" value="F:ATP binding"/>
    <property type="evidence" value="ECO:0007669"/>
    <property type="project" value="UniProtKB-KW"/>
</dbReference>
<evidence type="ECO:0000313" key="11">
    <source>
        <dbReference type="EMBL" id="ORA21996.1"/>
    </source>
</evidence>
<dbReference type="NCBIfam" id="TIGR03919">
    <property type="entry name" value="T7SS_EccB"/>
    <property type="match status" value="1"/>
</dbReference>
<keyword evidence="12" id="KW-1185">Reference proteome</keyword>
<feature type="transmembrane region" description="Helical" evidence="10">
    <location>
        <begin position="41"/>
        <end position="64"/>
    </location>
</feature>
<dbReference type="STRING" id="1927124.BST13_36925"/>
<evidence type="ECO:0000256" key="1">
    <source>
        <dbReference type="ARBA" id="ARBA00004162"/>
    </source>
</evidence>
<evidence type="ECO:0000256" key="5">
    <source>
        <dbReference type="ARBA" id="ARBA00022741"/>
    </source>
</evidence>
<protein>
    <submittedName>
        <fullName evidence="11">Type VII secretion protein EccB</fullName>
    </submittedName>
</protein>
<keyword evidence="9 10" id="KW-0472">Membrane</keyword>
<dbReference type="Proteomes" id="UP000192448">
    <property type="component" value="Unassembled WGS sequence"/>
</dbReference>
<dbReference type="EMBL" id="MVHF01000072">
    <property type="protein sequence ID" value="ORA21996.1"/>
    <property type="molecule type" value="Genomic_DNA"/>
</dbReference>
<proteinExistence type="inferred from homology"/>
<evidence type="ECO:0000256" key="10">
    <source>
        <dbReference type="SAM" id="Phobius"/>
    </source>
</evidence>
<dbReference type="InterPro" id="IPR007795">
    <property type="entry name" value="T7SS_EccB"/>
</dbReference>